<dbReference type="EMBL" id="JBHTFQ010000001">
    <property type="protein sequence ID" value="MFC7702897.1"/>
    <property type="molecule type" value="Genomic_DNA"/>
</dbReference>
<evidence type="ECO:0000256" key="3">
    <source>
        <dbReference type="ARBA" id="ARBA00012621"/>
    </source>
</evidence>
<dbReference type="InterPro" id="IPR038107">
    <property type="entry name" value="Glycos_transf_N_sf"/>
</dbReference>
<organism evidence="10 11">
    <name type="scientific">Plastorhodobacter daqingensis</name>
    <dbReference type="NCBI Taxonomy" id="1387281"/>
    <lineage>
        <taxon>Bacteria</taxon>
        <taxon>Pseudomonadati</taxon>
        <taxon>Pseudomonadota</taxon>
        <taxon>Alphaproteobacteria</taxon>
        <taxon>Rhodobacterales</taxon>
        <taxon>Paracoccaceae</taxon>
        <taxon>Plastorhodobacter</taxon>
    </lineage>
</organism>
<comment type="similarity">
    <text evidence="8">Belongs to the glycosyltransferase group 1 family.</text>
</comment>
<evidence type="ECO:0000256" key="1">
    <source>
        <dbReference type="ARBA" id="ARBA00003394"/>
    </source>
</evidence>
<feature type="domain" description="3-deoxy-D-manno-octulosonic-acid transferase N-terminal" evidence="9">
    <location>
        <begin position="28"/>
        <end position="180"/>
    </location>
</feature>
<keyword evidence="11" id="KW-1185">Reference proteome</keyword>
<evidence type="ECO:0000256" key="8">
    <source>
        <dbReference type="RuleBase" id="RU365103"/>
    </source>
</evidence>
<dbReference type="GO" id="GO:0016740">
    <property type="term" value="F:transferase activity"/>
    <property type="evidence" value="ECO:0007669"/>
    <property type="project" value="UniProtKB-KW"/>
</dbReference>
<accession>A0ABW2UDY5</accession>
<keyword evidence="5 8" id="KW-0808">Transferase</keyword>
<dbReference type="InterPro" id="IPR039901">
    <property type="entry name" value="Kdotransferase"/>
</dbReference>
<comment type="function">
    <text evidence="1 8">Involved in lipopolysaccharide (LPS) biosynthesis. Catalyzes the transfer of 3-deoxy-D-manno-octulosonate (Kdo) residue(s) from CMP-Kdo to lipid IV(A), the tetraacyldisaccharide-1,4'-bisphosphate precursor of lipid A.</text>
</comment>
<keyword evidence="8" id="KW-0448">Lipopolysaccharide biosynthesis</keyword>
<dbReference type="RefSeq" id="WP_377398105.1">
    <property type="nucleotide sequence ID" value="NZ_JBHTFQ010000001.1"/>
</dbReference>
<dbReference type="Pfam" id="PF04413">
    <property type="entry name" value="Glycos_transf_N"/>
    <property type="match status" value="1"/>
</dbReference>
<proteinExistence type="inferred from homology"/>
<dbReference type="Gene3D" id="3.40.50.11720">
    <property type="entry name" value="3-Deoxy-D-manno-octulosonic-acid transferase, N-terminal domain"/>
    <property type="match status" value="1"/>
</dbReference>
<sequence length="399" mass="42102">MSLGLALYLLRSGQRHRAALAGLATEAHVASEGETRADGPLVWMHAADDSGAAAVAELAPALRRAGGPAVLRTGVGTAQQLPPDTPAAAARFLDRWQPALAVLAGAALPAALVTEAHRRDIPIFLIDCGGLPHVVGGRWYPGLLRGLLHRVTRVMARDAPRAELFRRLGVPPSRIVVTGRVEPSPRALPCTEAERAALAHGLHSRLVWLAAAVTEEEEEAILAAHGAALRLSHRLLLILVPQDPARGPALAARAEAQGLSVALRSREDYPDDEDQIYVADTEGEYGLWYRLANLCFLGGSLHGPGPLRNPLEAAALGAAILHGPHSGEHAEMLARLDAARAARMVSSVSTLCDVIGELRAPDRVALLAHNAWVVASSGADVTERVARDLREAIAAPRAA</sequence>
<evidence type="ECO:0000313" key="11">
    <source>
        <dbReference type="Proteomes" id="UP001596516"/>
    </source>
</evidence>
<comment type="subcellular location">
    <subcellularLocation>
        <location evidence="8">Cell membrane</location>
    </subcellularLocation>
</comment>
<comment type="catalytic activity">
    <reaction evidence="7 8">
        <text>lipid IVA (E. coli) + CMP-3-deoxy-beta-D-manno-octulosonate = alpha-Kdo-(2-&gt;6)-lipid IVA (E. coli) + CMP + H(+)</text>
        <dbReference type="Rhea" id="RHEA:28066"/>
        <dbReference type="ChEBI" id="CHEBI:15378"/>
        <dbReference type="ChEBI" id="CHEBI:58603"/>
        <dbReference type="ChEBI" id="CHEBI:60364"/>
        <dbReference type="ChEBI" id="CHEBI:60377"/>
        <dbReference type="ChEBI" id="CHEBI:85987"/>
        <dbReference type="EC" id="2.4.99.12"/>
    </reaction>
</comment>
<keyword evidence="8" id="KW-1003">Cell membrane</keyword>
<evidence type="ECO:0000256" key="2">
    <source>
        <dbReference type="ARBA" id="ARBA00004713"/>
    </source>
</evidence>
<evidence type="ECO:0000259" key="9">
    <source>
        <dbReference type="Pfam" id="PF04413"/>
    </source>
</evidence>
<dbReference type="Gene3D" id="3.40.50.2000">
    <property type="entry name" value="Glycogen Phosphorylase B"/>
    <property type="match status" value="1"/>
</dbReference>
<comment type="pathway">
    <text evidence="2 8">Bacterial outer membrane biogenesis; LPS core biosynthesis.</text>
</comment>
<dbReference type="EC" id="2.4.99.12" evidence="3 8"/>
<evidence type="ECO:0000256" key="5">
    <source>
        <dbReference type="ARBA" id="ARBA00022679"/>
    </source>
</evidence>
<dbReference type="PANTHER" id="PTHR42755">
    <property type="entry name" value="3-DEOXY-MANNO-OCTULOSONATE CYTIDYLYLTRANSFERASE"/>
    <property type="match status" value="1"/>
</dbReference>
<protein>
    <recommendedName>
        <fullName evidence="4 8">3-deoxy-D-manno-octulosonic acid transferase</fullName>
        <shortName evidence="8">Kdo transferase</shortName>
        <ecNumber evidence="3 8">2.4.99.12</ecNumber>
    </recommendedName>
    <alternativeName>
        <fullName evidence="6 8">Lipid IV(A) 3-deoxy-D-manno-octulosonic acid transferase</fullName>
    </alternativeName>
</protein>
<comment type="caution">
    <text evidence="10">The sequence shown here is derived from an EMBL/GenBank/DDBJ whole genome shotgun (WGS) entry which is preliminary data.</text>
</comment>
<dbReference type="InterPro" id="IPR007507">
    <property type="entry name" value="Glycos_transf_N"/>
</dbReference>
<keyword evidence="8" id="KW-0472">Membrane</keyword>
<reference evidence="11" key="1">
    <citation type="journal article" date="2019" name="Int. J. Syst. Evol. Microbiol.">
        <title>The Global Catalogue of Microorganisms (GCM) 10K type strain sequencing project: providing services to taxonomists for standard genome sequencing and annotation.</title>
        <authorList>
            <consortium name="The Broad Institute Genomics Platform"/>
            <consortium name="The Broad Institute Genome Sequencing Center for Infectious Disease"/>
            <person name="Wu L."/>
            <person name="Ma J."/>
        </authorList>
    </citation>
    <scope>NUCLEOTIDE SEQUENCE [LARGE SCALE GENOMIC DNA]</scope>
    <source>
        <strain evidence="11">CGMCC 1.12750</strain>
    </source>
</reference>
<evidence type="ECO:0000313" key="10">
    <source>
        <dbReference type="EMBL" id="MFC7702897.1"/>
    </source>
</evidence>
<name>A0ABW2UDY5_9RHOB</name>
<evidence type="ECO:0000256" key="6">
    <source>
        <dbReference type="ARBA" id="ARBA00031445"/>
    </source>
</evidence>
<evidence type="ECO:0000256" key="7">
    <source>
        <dbReference type="ARBA" id="ARBA00049183"/>
    </source>
</evidence>
<dbReference type="SUPFAM" id="SSF53756">
    <property type="entry name" value="UDP-Glycosyltransferase/glycogen phosphorylase"/>
    <property type="match status" value="1"/>
</dbReference>
<evidence type="ECO:0000256" key="4">
    <source>
        <dbReference type="ARBA" id="ARBA00019077"/>
    </source>
</evidence>
<dbReference type="PANTHER" id="PTHR42755:SF1">
    <property type="entry name" value="3-DEOXY-D-MANNO-OCTULOSONIC ACID TRANSFERASE, MITOCHONDRIAL-RELATED"/>
    <property type="match status" value="1"/>
</dbReference>
<gene>
    <name evidence="10" type="ORF">ACFQXB_01660</name>
</gene>
<dbReference type="Proteomes" id="UP001596516">
    <property type="component" value="Unassembled WGS sequence"/>
</dbReference>